<accession>A0A5J5IMX6</accession>
<dbReference type="PROSITE" id="PS51384">
    <property type="entry name" value="FAD_FR"/>
    <property type="match status" value="1"/>
</dbReference>
<dbReference type="GO" id="GO:0050660">
    <property type="term" value="F:flavin adenine dinucleotide binding"/>
    <property type="evidence" value="ECO:0007669"/>
    <property type="project" value="TreeGrafter"/>
</dbReference>
<dbReference type="SUPFAM" id="SSF54292">
    <property type="entry name" value="2Fe-2S ferredoxin-like"/>
    <property type="match status" value="1"/>
</dbReference>
<dbReference type="InterPro" id="IPR012675">
    <property type="entry name" value="Beta-grasp_dom_sf"/>
</dbReference>
<feature type="domain" description="FAD-binding FR-type" evidence="10">
    <location>
        <begin position="3"/>
        <end position="107"/>
    </location>
</feature>
<name>A0A5J5IMX6_9BACT</name>
<dbReference type="PRINTS" id="PR00371">
    <property type="entry name" value="FPNCR"/>
</dbReference>
<dbReference type="InterPro" id="IPR001041">
    <property type="entry name" value="2Fe-2S_ferredoxin-type"/>
</dbReference>
<evidence type="ECO:0000256" key="1">
    <source>
        <dbReference type="ARBA" id="ARBA00001974"/>
    </source>
</evidence>
<dbReference type="Proteomes" id="UP000326903">
    <property type="component" value="Unassembled WGS sequence"/>
</dbReference>
<dbReference type="GO" id="GO:0010124">
    <property type="term" value="P:phenylacetate catabolic process"/>
    <property type="evidence" value="ECO:0007669"/>
    <property type="project" value="InterPro"/>
</dbReference>
<comment type="caution">
    <text evidence="11">The sequence shown here is derived from an EMBL/GenBank/DDBJ whole genome shotgun (WGS) entry which is preliminary data.</text>
</comment>
<dbReference type="Gene3D" id="3.10.20.30">
    <property type="match status" value="1"/>
</dbReference>
<dbReference type="InterPro" id="IPR017938">
    <property type="entry name" value="Riboflavin_synthase-like_b-brl"/>
</dbReference>
<dbReference type="AlphaFoldDB" id="A0A5J5IMX6"/>
<evidence type="ECO:0000259" key="9">
    <source>
        <dbReference type="PROSITE" id="PS51085"/>
    </source>
</evidence>
<dbReference type="CDD" id="cd00207">
    <property type="entry name" value="fer2"/>
    <property type="match status" value="1"/>
</dbReference>
<dbReference type="GO" id="GO:0016491">
    <property type="term" value="F:oxidoreductase activity"/>
    <property type="evidence" value="ECO:0007669"/>
    <property type="project" value="UniProtKB-KW"/>
</dbReference>
<proteinExistence type="predicted"/>
<organism evidence="11 12">
    <name type="scientific">Ginsengibacter hankyongi</name>
    <dbReference type="NCBI Taxonomy" id="2607284"/>
    <lineage>
        <taxon>Bacteria</taxon>
        <taxon>Pseudomonadati</taxon>
        <taxon>Bacteroidota</taxon>
        <taxon>Chitinophagia</taxon>
        <taxon>Chitinophagales</taxon>
        <taxon>Chitinophagaceae</taxon>
        <taxon>Ginsengibacter</taxon>
    </lineage>
</organism>
<dbReference type="SUPFAM" id="SSF63380">
    <property type="entry name" value="Riboflavin synthase domain-like"/>
    <property type="match status" value="1"/>
</dbReference>
<keyword evidence="4" id="KW-0479">Metal-binding</keyword>
<dbReference type="PANTHER" id="PTHR47354">
    <property type="entry name" value="NADH OXIDOREDUCTASE HCR"/>
    <property type="match status" value="1"/>
</dbReference>
<dbReference type="InterPro" id="IPR001433">
    <property type="entry name" value="OxRdtase_FAD/NAD-bd"/>
</dbReference>
<dbReference type="PROSITE" id="PS00197">
    <property type="entry name" value="2FE2S_FER_1"/>
    <property type="match status" value="1"/>
</dbReference>
<keyword evidence="7" id="KW-0408">Iron</keyword>
<dbReference type="RefSeq" id="WP_150414210.1">
    <property type="nucleotide sequence ID" value="NZ_VYQF01000001.1"/>
</dbReference>
<gene>
    <name evidence="11" type="primary">paaK</name>
    <name evidence="11" type="ORF">FW778_08705</name>
</gene>
<dbReference type="GO" id="GO:0046872">
    <property type="term" value="F:metal ion binding"/>
    <property type="evidence" value="ECO:0007669"/>
    <property type="project" value="UniProtKB-KW"/>
</dbReference>
<dbReference type="Pfam" id="PF00970">
    <property type="entry name" value="FAD_binding_6"/>
    <property type="match status" value="1"/>
</dbReference>
<dbReference type="PANTHER" id="PTHR47354:SF8">
    <property type="entry name" value="1,2-PHENYLACETYL-COA EPOXIDASE, SUBUNIT E"/>
    <property type="match status" value="1"/>
</dbReference>
<keyword evidence="5" id="KW-0274">FAD</keyword>
<dbReference type="Pfam" id="PF00175">
    <property type="entry name" value="NAD_binding_1"/>
    <property type="match status" value="1"/>
</dbReference>
<evidence type="ECO:0000256" key="2">
    <source>
        <dbReference type="ARBA" id="ARBA00022630"/>
    </source>
</evidence>
<evidence type="ECO:0000259" key="10">
    <source>
        <dbReference type="PROSITE" id="PS51384"/>
    </source>
</evidence>
<sequence length="357" mass="40416">MALHFHKLKVKNIRKETSDCVSIAFDIPDQLKNDFVFKQGQNITIKSTITGEEIRRSYSICSSPLDNELRIGVKKVTGGAFSSFANQKLKEGDVLDVLPPTGTFFTEVNILNKKNYVFFAAGSGITPVISIIKTILLTEPESYVTLVYGNKNVSSIIFKEQLEALKDKYLQRFRIYYVLSRERTEADINYGRIDAEKCRQFSRLIDFKFMDEFFICGPEGMIFTVKEFLENKGVEDNKIHFELFITPTRKNIKAYSDVKEKKDEGSEITVTSDGRSFNFKLDYDSNTILDAALAQGADLPFACKGGVCTTCKAKLIEGKVEMEVNYGLEPDEVKAGFVLTCQSHPRSEKVFVDFDNK</sequence>
<dbReference type="Gene3D" id="3.40.50.80">
    <property type="entry name" value="Nucleotide-binding domain of ferredoxin-NADP reductase (FNR) module"/>
    <property type="match status" value="1"/>
</dbReference>
<dbReference type="InterPro" id="IPR017927">
    <property type="entry name" value="FAD-bd_FR_type"/>
</dbReference>
<feature type="domain" description="2Fe-2S ferredoxin-type" evidence="9">
    <location>
        <begin position="266"/>
        <end position="357"/>
    </location>
</feature>
<dbReference type="InterPro" id="IPR039261">
    <property type="entry name" value="FNR_nucleotide-bd"/>
</dbReference>
<dbReference type="InterPro" id="IPR036010">
    <property type="entry name" value="2Fe-2S_ferredoxin-like_sf"/>
</dbReference>
<evidence type="ECO:0000256" key="7">
    <source>
        <dbReference type="ARBA" id="ARBA00023004"/>
    </source>
</evidence>
<evidence type="ECO:0000313" key="12">
    <source>
        <dbReference type="Proteomes" id="UP000326903"/>
    </source>
</evidence>
<evidence type="ECO:0000256" key="4">
    <source>
        <dbReference type="ARBA" id="ARBA00022723"/>
    </source>
</evidence>
<dbReference type="GO" id="GO:0051537">
    <property type="term" value="F:2 iron, 2 sulfur cluster binding"/>
    <property type="evidence" value="ECO:0007669"/>
    <property type="project" value="UniProtKB-KW"/>
</dbReference>
<dbReference type="InterPro" id="IPR008333">
    <property type="entry name" value="Cbr1-like_FAD-bd_dom"/>
</dbReference>
<keyword evidence="3" id="KW-0001">2Fe-2S</keyword>
<dbReference type="Pfam" id="PF00111">
    <property type="entry name" value="Fer2"/>
    <property type="match status" value="1"/>
</dbReference>
<comment type="cofactor">
    <cofactor evidence="1">
        <name>FAD</name>
        <dbReference type="ChEBI" id="CHEBI:57692"/>
    </cofactor>
</comment>
<keyword evidence="2" id="KW-0285">Flavoprotein</keyword>
<evidence type="ECO:0000313" key="11">
    <source>
        <dbReference type="EMBL" id="KAA9042081.1"/>
    </source>
</evidence>
<evidence type="ECO:0000256" key="6">
    <source>
        <dbReference type="ARBA" id="ARBA00023002"/>
    </source>
</evidence>
<reference evidence="11 12" key="1">
    <citation type="submission" date="2019-09" db="EMBL/GenBank/DDBJ databases">
        <title>Draft genome sequence of Ginsengibacter sp. BR5-29.</title>
        <authorList>
            <person name="Im W.-T."/>
        </authorList>
    </citation>
    <scope>NUCLEOTIDE SEQUENCE [LARGE SCALE GENOMIC DNA]</scope>
    <source>
        <strain evidence="11 12">BR5-29</strain>
    </source>
</reference>
<dbReference type="Gene3D" id="2.40.30.10">
    <property type="entry name" value="Translation factors"/>
    <property type="match status" value="1"/>
</dbReference>
<dbReference type="CDD" id="cd06214">
    <property type="entry name" value="PA_degradation_oxidoreductase_like"/>
    <property type="match status" value="1"/>
</dbReference>
<dbReference type="EMBL" id="VYQF01000001">
    <property type="protein sequence ID" value="KAA9042081.1"/>
    <property type="molecule type" value="Genomic_DNA"/>
</dbReference>
<evidence type="ECO:0000256" key="8">
    <source>
        <dbReference type="ARBA" id="ARBA00023014"/>
    </source>
</evidence>
<protein>
    <submittedName>
        <fullName evidence="11">Phenylacetate-CoA oxygenase/reductase subunit PaaK</fullName>
    </submittedName>
</protein>
<dbReference type="PROSITE" id="PS51085">
    <property type="entry name" value="2FE2S_FER_2"/>
    <property type="match status" value="1"/>
</dbReference>
<dbReference type="InterPro" id="IPR006058">
    <property type="entry name" value="2Fe2S_fd_BS"/>
</dbReference>
<evidence type="ECO:0000256" key="5">
    <source>
        <dbReference type="ARBA" id="ARBA00022827"/>
    </source>
</evidence>
<dbReference type="InterPro" id="IPR011884">
    <property type="entry name" value="PaaE"/>
</dbReference>
<keyword evidence="8" id="KW-0411">Iron-sulfur</keyword>
<keyword evidence="6" id="KW-0560">Oxidoreductase</keyword>
<keyword evidence="12" id="KW-1185">Reference proteome</keyword>
<evidence type="ECO:0000256" key="3">
    <source>
        <dbReference type="ARBA" id="ARBA00022714"/>
    </source>
</evidence>
<dbReference type="PRINTS" id="PR00406">
    <property type="entry name" value="CYTB5RDTASE"/>
</dbReference>
<dbReference type="NCBIfam" id="TIGR02160">
    <property type="entry name" value="PA_CoA_Oxy5"/>
    <property type="match status" value="1"/>
</dbReference>
<dbReference type="InterPro" id="IPR050415">
    <property type="entry name" value="MRET"/>
</dbReference>
<dbReference type="InterPro" id="IPR001709">
    <property type="entry name" value="Flavoprot_Pyr_Nucl_cyt_Rdtase"/>
</dbReference>
<dbReference type="SUPFAM" id="SSF52343">
    <property type="entry name" value="Ferredoxin reductase-like, C-terminal NADP-linked domain"/>
    <property type="match status" value="1"/>
</dbReference>